<feature type="domain" description="KTSC" evidence="1">
    <location>
        <begin position="71"/>
        <end position="128"/>
    </location>
</feature>
<organism evidence="2 3">
    <name type="scientific">Scytonema millei VB511283</name>
    <dbReference type="NCBI Taxonomy" id="1245923"/>
    <lineage>
        <taxon>Bacteria</taxon>
        <taxon>Bacillati</taxon>
        <taxon>Cyanobacteriota</taxon>
        <taxon>Cyanophyceae</taxon>
        <taxon>Nostocales</taxon>
        <taxon>Scytonemataceae</taxon>
        <taxon>Scytonema</taxon>
    </lineage>
</organism>
<protein>
    <submittedName>
        <fullName evidence="2">KTSC domain-containing protein</fullName>
    </submittedName>
</protein>
<dbReference type="EMBL" id="JTJC03000007">
    <property type="protein sequence ID" value="NHC37250.1"/>
    <property type="molecule type" value="Genomic_DNA"/>
</dbReference>
<evidence type="ECO:0000313" key="2">
    <source>
        <dbReference type="EMBL" id="NHC37250.1"/>
    </source>
</evidence>
<proteinExistence type="predicted"/>
<reference evidence="2 3" key="1">
    <citation type="journal article" date="2015" name="Genome Announc.">
        <title>Draft Genome Sequence of the Terrestrial Cyanobacterium Scytonema millei VB511283, Isolated from Eastern India.</title>
        <authorList>
            <person name="Sen D."/>
            <person name="Chandrababunaidu M.M."/>
            <person name="Singh D."/>
            <person name="Sanghi N."/>
            <person name="Ghorai A."/>
            <person name="Mishra G.P."/>
            <person name="Madduluri M."/>
            <person name="Adhikary S.P."/>
            <person name="Tripathy S."/>
        </authorList>
    </citation>
    <scope>NUCLEOTIDE SEQUENCE [LARGE SCALE GENOMIC DNA]</scope>
    <source>
        <strain evidence="2 3">VB511283</strain>
    </source>
</reference>
<gene>
    <name evidence="2" type="ORF">QH73_0021860</name>
</gene>
<sequence length="146" mass="16288">MKFSKLDLGNLVAVGHSDGYLGLLIDRGDEFELVEVPAPIEAYEGLQHVNSLVNTNALPAASEPLKLLPVQSTMATSIGYDCTDRILQVEFSSGSVYQYVDVEPETWEALQETDSLGRFYNSNIKGQYDCQRIDYIDCDYSEEECC</sequence>
<keyword evidence="3" id="KW-1185">Reference proteome</keyword>
<evidence type="ECO:0000313" key="3">
    <source>
        <dbReference type="Proteomes" id="UP000031532"/>
    </source>
</evidence>
<dbReference type="OrthoDB" id="8612029at2"/>
<dbReference type="InterPro" id="IPR025309">
    <property type="entry name" value="KTSC_dom"/>
</dbReference>
<dbReference type="Proteomes" id="UP000031532">
    <property type="component" value="Unassembled WGS sequence"/>
</dbReference>
<evidence type="ECO:0000259" key="1">
    <source>
        <dbReference type="Pfam" id="PF13619"/>
    </source>
</evidence>
<comment type="caution">
    <text evidence="2">The sequence shown here is derived from an EMBL/GenBank/DDBJ whole genome shotgun (WGS) entry which is preliminary data.</text>
</comment>
<name>A0A9X5E8D2_9CYAN</name>
<dbReference type="Pfam" id="PF13619">
    <property type="entry name" value="KTSC"/>
    <property type="match status" value="1"/>
</dbReference>
<accession>A0A9X5E8D2</accession>
<dbReference type="RefSeq" id="WP_039716168.1">
    <property type="nucleotide sequence ID" value="NZ_JTJC03000007.1"/>
</dbReference>
<dbReference type="AlphaFoldDB" id="A0A9X5E8D2"/>